<evidence type="ECO:0000313" key="3">
    <source>
        <dbReference type="Proteomes" id="UP000198304"/>
    </source>
</evidence>
<evidence type="ECO:0000313" key="2">
    <source>
        <dbReference type="EMBL" id="SNR96486.1"/>
    </source>
</evidence>
<dbReference type="AlphaFoldDB" id="A0A239ALD4"/>
<sequence length="126" mass="14329">MEVRKNVIVPLGYGKFVRSDKVVALEPIEEDRGPGRRTKVYVEEIQAPVIASRTETSILANIVEIPSELLEATAALELLKDILDDLEKIGPMLRNSIKKEAELDLDKIEKKIEEILKHEIEFDIKH</sequence>
<dbReference type="EMBL" id="FZOJ01000002">
    <property type="protein sequence ID" value="SNR96486.1"/>
    <property type="molecule type" value="Genomic_DNA"/>
</dbReference>
<gene>
    <name evidence="2" type="ORF">SAMN05446037_1002123</name>
</gene>
<name>A0A239ALD4_9FIRM</name>
<feature type="coiled-coil region" evidence="1">
    <location>
        <begin position="69"/>
        <end position="118"/>
    </location>
</feature>
<dbReference type="OrthoDB" id="5243356at2"/>
<dbReference type="Proteomes" id="UP000198304">
    <property type="component" value="Unassembled WGS sequence"/>
</dbReference>
<keyword evidence="1" id="KW-0175">Coiled coil</keyword>
<proteinExistence type="predicted"/>
<protein>
    <submittedName>
        <fullName evidence="2">Uncharacterized protein</fullName>
    </submittedName>
</protein>
<dbReference type="RefSeq" id="WP_089281315.1">
    <property type="nucleotide sequence ID" value="NZ_FZOJ01000002.1"/>
</dbReference>
<organism evidence="2 3">
    <name type="scientific">Anaerovirgula multivorans</name>
    <dbReference type="NCBI Taxonomy" id="312168"/>
    <lineage>
        <taxon>Bacteria</taxon>
        <taxon>Bacillati</taxon>
        <taxon>Bacillota</taxon>
        <taxon>Clostridia</taxon>
        <taxon>Peptostreptococcales</taxon>
        <taxon>Natronincolaceae</taxon>
        <taxon>Anaerovirgula</taxon>
    </lineage>
</organism>
<evidence type="ECO:0000256" key="1">
    <source>
        <dbReference type="SAM" id="Coils"/>
    </source>
</evidence>
<accession>A0A239ALD4</accession>
<reference evidence="2 3" key="1">
    <citation type="submission" date="2017-06" db="EMBL/GenBank/DDBJ databases">
        <authorList>
            <person name="Kim H.J."/>
            <person name="Triplett B.A."/>
        </authorList>
    </citation>
    <scope>NUCLEOTIDE SEQUENCE [LARGE SCALE GENOMIC DNA]</scope>
    <source>
        <strain evidence="2 3">SCA</strain>
    </source>
</reference>
<keyword evidence="3" id="KW-1185">Reference proteome</keyword>